<evidence type="ECO:0000313" key="1">
    <source>
        <dbReference type="EMBL" id="KCZ55386.1"/>
    </source>
</evidence>
<gene>
    <name evidence="1" type="ORF">HY29_12685</name>
</gene>
<proteinExistence type="predicted"/>
<protein>
    <recommendedName>
        <fullName evidence="3">DUF3445 domain-containing protein</fullName>
    </recommendedName>
</protein>
<reference evidence="1 2" key="1">
    <citation type="journal article" date="2014" name="Antonie Van Leeuwenhoek">
        <title>Hyphomonas beringensis sp. nov. and Hyphomonas chukchiensis sp. nov., isolated from surface seawater of the Bering Sea and Chukchi Sea.</title>
        <authorList>
            <person name="Li C."/>
            <person name="Lai Q."/>
            <person name="Li G."/>
            <person name="Dong C."/>
            <person name="Wang J."/>
            <person name="Liao Y."/>
            <person name="Shao Z."/>
        </authorList>
    </citation>
    <scope>NUCLEOTIDE SEQUENCE [LARGE SCALE GENOMIC DNA]</scope>
    <source>
        <strain evidence="1 2">25B14_1</strain>
    </source>
</reference>
<sequence>MRAPPYLPFLSGPPGLTPGLKPIAAEDWLTPDTEANAWLAPKRALMQARREEVFAAHGAEAEMVEAGQLVLAALGQGTPEASWPTPLEAASAEVSDDLCLMMRGDDGLWQLQAASLCAPTFWRLSDKIGEPLGGLHAPVPGATPDLVRRISRIFDGLQPGLMLERFNWTVQAGDARFTPSSAPLKALAGEAPDEAALDVLHLRVERQTITKLPETGAVLFTIRIVMDPLRAALLGEGAVDAFEAAWQGITPEMADYKGWAAYQRLVRAALDAARNPIRSRHTQTE</sequence>
<dbReference type="EMBL" id="AWFF01000031">
    <property type="protein sequence ID" value="KCZ55386.1"/>
    <property type="molecule type" value="Genomic_DNA"/>
</dbReference>
<dbReference type="RefSeq" id="WP_051601215.1">
    <property type="nucleotide sequence ID" value="NZ_AWFF01000031.1"/>
</dbReference>
<evidence type="ECO:0008006" key="3">
    <source>
        <dbReference type="Google" id="ProtNLM"/>
    </source>
</evidence>
<evidence type="ECO:0000313" key="2">
    <source>
        <dbReference type="Proteomes" id="UP000027037"/>
    </source>
</evidence>
<dbReference type="eggNOG" id="ENOG502Z7ZS">
    <property type="taxonomic scope" value="Bacteria"/>
</dbReference>
<dbReference type="InterPro" id="IPR021848">
    <property type="entry name" value="HODM_asu-like"/>
</dbReference>
<dbReference type="Proteomes" id="UP000027037">
    <property type="component" value="Unassembled WGS sequence"/>
</dbReference>
<comment type="caution">
    <text evidence="1">The sequence shown here is derived from an EMBL/GenBank/DDBJ whole genome shotgun (WGS) entry which is preliminary data.</text>
</comment>
<dbReference type="OrthoDB" id="5242510at2"/>
<accession>A0A062U4W2</accession>
<dbReference type="STRING" id="1280946.HY29_12685"/>
<name>A0A062U4W2_9PROT</name>
<keyword evidence="2" id="KW-1185">Reference proteome</keyword>
<dbReference type="PATRIC" id="fig|1280946.3.peg.1328"/>
<organism evidence="1 2">
    <name type="scientific">Hyphomonas beringensis</name>
    <dbReference type="NCBI Taxonomy" id="1280946"/>
    <lineage>
        <taxon>Bacteria</taxon>
        <taxon>Pseudomonadati</taxon>
        <taxon>Pseudomonadota</taxon>
        <taxon>Alphaproteobacteria</taxon>
        <taxon>Hyphomonadales</taxon>
        <taxon>Hyphomonadaceae</taxon>
        <taxon>Hyphomonas</taxon>
    </lineage>
</organism>
<dbReference type="Pfam" id="PF11927">
    <property type="entry name" value="HODM_asu-like"/>
    <property type="match status" value="1"/>
</dbReference>
<dbReference type="AlphaFoldDB" id="A0A062U4W2"/>